<name>A0A4Y2WW50_ARAVE</name>
<keyword evidence="2" id="KW-1185">Reference proteome</keyword>
<comment type="caution">
    <text evidence="1">The sequence shown here is derived from an EMBL/GenBank/DDBJ whole genome shotgun (WGS) entry which is preliminary data.</text>
</comment>
<gene>
    <name evidence="1" type="ORF">AVEN_119703_1</name>
</gene>
<protein>
    <submittedName>
        <fullName evidence="1">Uncharacterized protein</fullName>
    </submittedName>
</protein>
<organism evidence="1 2">
    <name type="scientific">Araneus ventricosus</name>
    <name type="common">Orbweaver spider</name>
    <name type="synonym">Epeira ventricosa</name>
    <dbReference type="NCBI Taxonomy" id="182803"/>
    <lineage>
        <taxon>Eukaryota</taxon>
        <taxon>Metazoa</taxon>
        <taxon>Ecdysozoa</taxon>
        <taxon>Arthropoda</taxon>
        <taxon>Chelicerata</taxon>
        <taxon>Arachnida</taxon>
        <taxon>Araneae</taxon>
        <taxon>Araneomorphae</taxon>
        <taxon>Entelegynae</taxon>
        <taxon>Araneoidea</taxon>
        <taxon>Araneidae</taxon>
        <taxon>Araneus</taxon>
    </lineage>
</organism>
<evidence type="ECO:0000313" key="1">
    <source>
        <dbReference type="EMBL" id="GBO41056.1"/>
    </source>
</evidence>
<accession>A0A4Y2WW50</accession>
<dbReference type="AlphaFoldDB" id="A0A4Y2WW50"/>
<dbReference type="EMBL" id="BGPR01066527">
    <property type="protein sequence ID" value="GBO41056.1"/>
    <property type="molecule type" value="Genomic_DNA"/>
</dbReference>
<proteinExistence type="predicted"/>
<sequence>LRKTCWNLALKLDTINMVFDVYCQYKPAILFSKILINFINK</sequence>
<evidence type="ECO:0000313" key="2">
    <source>
        <dbReference type="Proteomes" id="UP000499080"/>
    </source>
</evidence>
<feature type="non-terminal residue" evidence="1">
    <location>
        <position position="1"/>
    </location>
</feature>
<dbReference type="Proteomes" id="UP000499080">
    <property type="component" value="Unassembled WGS sequence"/>
</dbReference>
<reference evidence="1 2" key="1">
    <citation type="journal article" date="2019" name="Sci. Rep.">
        <title>Orb-weaving spider Araneus ventricosus genome elucidates the spidroin gene catalogue.</title>
        <authorList>
            <person name="Kono N."/>
            <person name="Nakamura H."/>
            <person name="Ohtoshi R."/>
            <person name="Moran D.A.P."/>
            <person name="Shinohara A."/>
            <person name="Yoshida Y."/>
            <person name="Fujiwara M."/>
            <person name="Mori M."/>
            <person name="Tomita M."/>
            <person name="Arakawa K."/>
        </authorList>
    </citation>
    <scope>NUCLEOTIDE SEQUENCE [LARGE SCALE GENOMIC DNA]</scope>
</reference>